<dbReference type="Pfam" id="PF01022">
    <property type="entry name" value="HTH_5"/>
    <property type="match status" value="1"/>
</dbReference>
<keyword evidence="2" id="KW-0238">DNA-binding</keyword>
<dbReference type="InterPro" id="IPR001845">
    <property type="entry name" value="HTH_ArsR_DNA-bd_dom"/>
</dbReference>
<evidence type="ECO:0000256" key="2">
    <source>
        <dbReference type="ARBA" id="ARBA00023125"/>
    </source>
</evidence>
<dbReference type="PANTHER" id="PTHR43132:SF2">
    <property type="entry name" value="ARSENICAL RESISTANCE OPERON REPRESSOR ARSR-RELATED"/>
    <property type="match status" value="1"/>
</dbReference>
<dbReference type="Gene3D" id="1.10.10.10">
    <property type="entry name" value="Winged helix-like DNA-binding domain superfamily/Winged helix DNA-binding domain"/>
    <property type="match status" value="1"/>
</dbReference>
<dbReference type="PRINTS" id="PR00778">
    <property type="entry name" value="HTHARSR"/>
</dbReference>
<dbReference type="InterPro" id="IPR036388">
    <property type="entry name" value="WH-like_DNA-bd_sf"/>
</dbReference>
<comment type="caution">
    <text evidence="5">The sequence shown here is derived from an EMBL/GenBank/DDBJ whole genome shotgun (WGS) entry which is preliminary data.</text>
</comment>
<dbReference type="GO" id="GO:0003700">
    <property type="term" value="F:DNA-binding transcription factor activity"/>
    <property type="evidence" value="ECO:0007669"/>
    <property type="project" value="InterPro"/>
</dbReference>
<gene>
    <name evidence="5" type="ORF">EDC29_10924</name>
</gene>
<keyword evidence="1" id="KW-0805">Transcription regulation</keyword>
<dbReference type="Proteomes" id="UP000295247">
    <property type="component" value="Unassembled WGS sequence"/>
</dbReference>
<dbReference type="NCBIfam" id="NF007528">
    <property type="entry name" value="PRK10141.1"/>
    <property type="match status" value="1"/>
</dbReference>
<evidence type="ECO:0000256" key="3">
    <source>
        <dbReference type="ARBA" id="ARBA00023163"/>
    </source>
</evidence>
<dbReference type="NCBIfam" id="NF033788">
    <property type="entry name" value="HTH_metalloreg"/>
    <property type="match status" value="1"/>
</dbReference>
<name>A0A4R4A7L4_MARGR</name>
<dbReference type="InterPro" id="IPR051011">
    <property type="entry name" value="Metal_resp_trans_reg"/>
</dbReference>
<dbReference type="InterPro" id="IPR036390">
    <property type="entry name" value="WH_DNA-bd_sf"/>
</dbReference>
<dbReference type="PROSITE" id="PS50987">
    <property type="entry name" value="HTH_ARSR_2"/>
    <property type="match status" value="1"/>
</dbReference>
<evidence type="ECO:0000313" key="6">
    <source>
        <dbReference type="Proteomes" id="UP000295247"/>
    </source>
</evidence>
<dbReference type="AlphaFoldDB" id="A0A4R4A7L4"/>
<dbReference type="InterPro" id="IPR011991">
    <property type="entry name" value="ArsR-like_HTH"/>
</dbReference>
<dbReference type="RefSeq" id="WP_132230165.1">
    <property type="nucleotide sequence ID" value="NZ_NRRH01000022.1"/>
</dbReference>
<dbReference type="SMART" id="SM00418">
    <property type="entry name" value="HTH_ARSR"/>
    <property type="match status" value="1"/>
</dbReference>
<reference evidence="5 6" key="1">
    <citation type="submission" date="2019-03" db="EMBL/GenBank/DDBJ databases">
        <title>Genomic Encyclopedia of Type Strains, Phase IV (KMG-IV): sequencing the most valuable type-strain genomes for metagenomic binning, comparative biology and taxonomic classification.</title>
        <authorList>
            <person name="Goeker M."/>
        </authorList>
    </citation>
    <scope>NUCLEOTIDE SEQUENCE [LARGE SCALE GENOMIC DNA]</scope>
    <source>
        <strain evidence="5 6">DSM 203</strain>
    </source>
</reference>
<dbReference type="PANTHER" id="PTHR43132">
    <property type="entry name" value="ARSENICAL RESISTANCE OPERON REPRESSOR ARSR-RELATED"/>
    <property type="match status" value="1"/>
</dbReference>
<feature type="domain" description="HTH arsR-type" evidence="4">
    <location>
        <begin position="1"/>
        <end position="91"/>
    </location>
</feature>
<protein>
    <submittedName>
        <fullName evidence="5">ArsR family transcriptional regulator</fullName>
    </submittedName>
</protein>
<evidence type="ECO:0000313" key="5">
    <source>
        <dbReference type="EMBL" id="TCW34664.1"/>
    </source>
</evidence>
<evidence type="ECO:0000256" key="1">
    <source>
        <dbReference type="ARBA" id="ARBA00023015"/>
    </source>
</evidence>
<accession>A0A4R4A7L4</accession>
<dbReference type="SUPFAM" id="SSF46785">
    <property type="entry name" value="Winged helix' DNA-binding domain"/>
    <property type="match status" value="1"/>
</dbReference>
<dbReference type="CDD" id="cd00090">
    <property type="entry name" value="HTH_ARSR"/>
    <property type="match status" value="1"/>
</dbReference>
<keyword evidence="3" id="KW-0804">Transcription</keyword>
<sequence length="117" mass="12727">MNLKPTDLFAALANDTRLRCLVLLREQGELCVCELTHATGSAQPHVSRHLAQLRELGLVADRRAGLWVYYRVHPALPDWACRVLDETAAAVHGQAPFSSDAANLASMPGRPSAPRCA</sequence>
<organism evidence="5 6">
    <name type="scientific">Marichromatium gracile</name>
    <name type="common">Chromatium gracile</name>
    <dbReference type="NCBI Taxonomy" id="1048"/>
    <lineage>
        <taxon>Bacteria</taxon>
        <taxon>Pseudomonadati</taxon>
        <taxon>Pseudomonadota</taxon>
        <taxon>Gammaproteobacteria</taxon>
        <taxon>Chromatiales</taxon>
        <taxon>Chromatiaceae</taxon>
        <taxon>Marichromatium</taxon>
    </lineage>
</organism>
<proteinExistence type="predicted"/>
<dbReference type="EMBL" id="SMDC01000009">
    <property type="protein sequence ID" value="TCW34664.1"/>
    <property type="molecule type" value="Genomic_DNA"/>
</dbReference>
<dbReference type="GO" id="GO:0003677">
    <property type="term" value="F:DNA binding"/>
    <property type="evidence" value="ECO:0007669"/>
    <property type="project" value="UniProtKB-KW"/>
</dbReference>
<evidence type="ECO:0000259" key="4">
    <source>
        <dbReference type="PROSITE" id="PS50987"/>
    </source>
</evidence>